<dbReference type="AlphaFoldDB" id="F0W849"/>
<dbReference type="HOGENOM" id="CLU_057967_0_1_1"/>
<sequence>MSDRNVMLNEDNYFVWEFNTRLKLMKKGLLDHIDAIKTPIVDNQVPELWRVNDLKAFAIILMSIGINLQSSIRNPRTASEVCNILQSFHLRRNIHNRVQKKKELLQFKLVKNGDIMHQFQNFDNLCLSMEALDDGIREDEKLAILLRSLLDEYDQISKIIGNIQEIDVLQAKEMLRREFEGL</sequence>
<reference evidence="1" key="2">
    <citation type="submission" date="2011-02" db="EMBL/GenBank/DDBJ databases">
        <authorList>
            <person name="MacLean D."/>
        </authorList>
    </citation>
    <scope>NUCLEOTIDE SEQUENCE</scope>
</reference>
<dbReference type="Pfam" id="PF14223">
    <property type="entry name" value="Retrotran_gag_2"/>
    <property type="match status" value="1"/>
</dbReference>
<organism evidence="1">
    <name type="scientific">Albugo laibachii Nc14</name>
    <dbReference type="NCBI Taxonomy" id="890382"/>
    <lineage>
        <taxon>Eukaryota</taxon>
        <taxon>Sar</taxon>
        <taxon>Stramenopiles</taxon>
        <taxon>Oomycota</taxon>
        <taxon>Peronosporomycetes</taxon>
        <taxon>Albuginales</taxon>
        <taxon>Albuginaceae</taxon>
        <taxon>Albugo</taxon>
    </lineage>
</organism>
<name>F0W849_9STRA</name>
<proteinExistence type="predicted"/>
<gene>
    <name evidence="1" type="primary">AlNc14C33G3026</name>
    <name evidence="1" type="ORF">ALNC14_034750</name>
</gene>
<dbReference type="EMBL" id="FR824078">
    <property type="protein sequence ID" value="CCA17332.1"/>
    <property type="molecule type" value="Genomic_DNA"/>
</dbReference>
<reference evidence="1" key="1">
    <citation type="journal article" date="2011" name="PLoS Biol.">
        <title>Gene gain and loss during evolution of obligate parasitism in the white rust pathogen of Arabidopsis thaliana.</title>
        <authorList>
            <person name="Kemen E."/>
            <person name="Gardiner A."/>
            <person name="Schultz-Larsen T."/>
            <person name="Kemen A.C."/>
            <person name="Balmuth A.L."/>
            <person name="Robert-Seilaniantz A."/>
            <person name="Bailey K."/>
            <person name="Holub E."/>
            <person name="Studholme D.J."/>
            <person name="Maclean D."/>
            <person name="Jones J.D."/>
        </authorList>
    </citation>
    <scope>NUCLEOTIDE SEQUENCE</scope>
</reference>
<accession>F0W849</accession>
<protein>
    <submittedName>
        <fullName evidence="1">Putative polyprotein</fullName>
    </submittedName>
</protein>
<evidence type="ECO:0000313" key="1">
    <source>
        <dbReference type="EMBL" id="CCA17332.1"/>
    </source>
</evidence>